<feature type="region of interest" description="Disordered" evidence="1">
    <location>
        <begin position="126"/>
        <end position="150"/>
    </location>
</feature>
<dbReference type="PANTHER" id="PTHR35461:SF5">
    <property type="entry name" value="RNA HELICASE DDX11-LIKE PROTEIN, PUTATIVE-RELATED"/>
    <property type="match status" value="1"/>
</dbReference>
<proteinExistence type="predicted"/>
<organism evidence="2 3">
    <name type="scientific">Canavalia gladiata</name>
    <name type="common">Sword bean</name>
    <name type="synonym">Dolichos gladiatus</name>
    <dbReference type="NCBI Taxonomy" id="3824"/>
    <lineage>
        <taxon>Eukaryota</taxon>
        <taxon>Viridiplantae</taxon>
        <taxon>Streptophyta</taxon>
        <taxon>Embryophyta</taxon>
        <taxon>Tracheophyta</taxon>
        <taxon>Spermatophyta</taxon>
        <taxon>Magnoliopsida</taxon>
        <taxon>eudicotyledons</taxon>
        <taxon>Gunneridae</taxon>
        <taxon>Pentapetalae</taxon>
        <taxon>rosids</taxon>
        <taxon>fabids</taxon>
        <taxon>Fabales</taxon>
        <taxon>Fabaceae</taxon>
        <taxon>Papilionoideae</taxon>
        <taxon>50 kb inversion clade</taxon>
        <taxon>NPAAA clade</taxon>
        <taxon>indigoferoid/millettioid clade</taxon>
        <taxon>Phaseoleae</taxon>
        <taxon>Canavalia</taxon>
    </lineage>
</organism>
<comment type="caution">
    <text evidence="2">The sequence shown here is derived from an EMBL/GenBank/DDBJ whole genome shotgun (WGS) entry which is preliminary data.</text>
</comment>
<evidence type="ECO:0000256" key="1">
    <source>
        <dbReference type="SAM" id="MobiDB-lite"/>
    </source>
</evidence>
<accession>A0AAN9MC89</accession>
<keyword evidence="3" id="KW-1185">Reference proteome</keyword>
<evidence type="ECO:0000313" key="3">
    <source>
        <dbReference type="Proteomes" id="UP001367508"/>
    </source>
</evidence>
<evidence type="ECO:0000313" key="2">
    <source>
        <dbReference type="EMBL" id="KAK7349183.1"/>
    </source>
</evidence>
<protein>
    <recommendedName>
        <fullName evidence="4">ATP-dependent RNA helicase DDX11</fullName>
    </recommendedName>
</protein>
<evidence type="ECO:0008006" key="4">
    <source>
        <dbReference type="Google" id="ProtNLM"/>
    </source>
</evidence>
<dbReference type="AlphaFoldDB" id="A0AAN9MC89"/>
<reference evidence="2 3" key="1">
    <citation type="submission" date="2024-01" db="EMBL/GenBank/DDBJ databases">
        <title>The genomes of 5 underutilized Papilionoideae crops provide insights into root nodulation and disease resistanc.</title>
        <authorList>
            <person name="Jiang F."/>
        </authorList>
    </citation>
    <scope>NUCLEOTIDE SEQUENCE [LARGE SCALE GENOMIC DNA]</scope>
    <source>
        <strain evidence="2">LVBAO_FW01</strain>
        <tissue evidence="2">Leaves</tissue>
    </source>
</reference>
<dbReference type="PANTHER" id="PTHR35461">
    <property type="entry name" value="BNAANNG14610D PROTEIN"/>
    <property type="match status" value="1"/>
</dbReference>
<sequence length="229" mass="26886">MTFEDKASWRKSLSFTVEPPMLPRETIRKTKVFFHKSFRNFWSFFFGGYQKLPRSVSFNPFLCRIGNTRTHISDQFYNEFYDLLQSDLNRLKMYGGNNNMSRSAMEDAACNGSFMCFAKHIEERAKEKKNKESSQLRRREDLNSQNMNKGARPLAQKMKALDMMDAGDLEHVLDIEEALHYYSRLKSPVYLDIVDKFFMDIQSQLSVPQPSASFRPSKERLGSIRLKIR</sequence>
<feature type="compositionally biased region" description="Basic and acidic residues" evidence="1">
    <location>
        <begin position="126"/>
        <end position="142"/>
    </location>
</feature>
<dbReference type="EMBL" id="JAYMYQ010000002">
    <property type="protein sequence ID" value="KAK7349183.1"/>
    <property type="molecule type" value="Genomic_DNA"/>
</dbReference>
<gene>
    <name evidence="2" type="ORF">VNO77_06343</name>
</gene>
<dbReference type="Proteomes" id="UP001367508">
    <property type="component" value="Unassembled WGS sequence"/>
</dbReference>
<name>A0AAN9MC89_CANGL</name>